<evidence type="ECO:0000313" key="2">
    <source>
        <dbReference type="Proteomes" id="UP000449710"/>
    </source>
</evidence>
<dbReference type="EMBL" id="SUMG01000003">
    <property type="protein sequence ID" value="NBG87684.1"/>
    <property type="molecule type" value="Genomic_DNA"/>
</dbReference>
<gene>
    <name evidence="1" type="ORF">ISALK_04140</name>
</gene>
<organism evidence="1 2">
    <name type="scientific">Isachenkonia alkalipeptolytica</name>
    <dbReference type="NCBI Taxonomy" id="2565777"/>
    <lineage>
        <taxon>Bacteria</taxon>
        <taxon>Bacillati</taxon>
        <taxon>Bacillota</taxon>
        <taxon>Clostridia</taxon>
        <taxon>Eubacteriales</taxon>
        <taxon>Clostridiaceae</taxon>
        <taxon>Isachenkonia</taxon>
    </lineage>
</organism>
<dbReference type="RefSeq" id="WP_160719358.1">
    <property type="nucleotide sequence ID" value="NZ_SUMG01000003.1"/>
</dbReference>
<keyword evidence="2" id="KW-1185">Reference proteome</keyword>
<name>A0AA43XK68_9CLOT</name>
<sequence length="467" mass="54754">MDSREEKIINDIQSDKPHVWLSALKSFSELDQGSNHKGIKYIENKFSDSNADLNKYDLKNKVPNIYKTESQLIRSYLDEDEIASFCYAIIKQTTKSKLKKEAMEDLLYLISSGNYIAKREINKLTESQRQEFTETAFFNKKYRNNPHVNTLLKLRKYIMDIALDDENLLNKWNRLERSEQLKTIYIRLSNNRNMEVLNGLNEGDPIVNSILDLINESPNTQYKSKELDKFKELLNKFVAESATNMEEPINAKYLLPKCFYSSKTKVEYCEGREWKKQDTIYCPRLGSSCPAKEAGDYPIYPNIGRKWHEWSLHEILDIGGYLHSKEDKEFVNGLSGWVNRLNEIRNTLKCSKCGQPLVPDLKYAKNMAKYRRTVFYCKDQCDKNTNIYISHCWCCNKTIDNRVDKVKVNNYYLCRNCGSGERGNYRRDYCPDCGSYAMHFNEDYPKGEKMKCNACEYIIKIPNRCLE</sequence>
<reference evidence="1 2" key="1">
    <citation type="submission" date="2019-04" db="EMBL/GenBank/DDBJ databases">
        <title>Isachenkonia alkalipeptolytica gen. nov. sp. nov. a new anaerobic, alkiliphilic organothrophic bacterium capable to reduce synthesized ferrihydrite isolated from a soda lake.</title>
        <authorList>
            <person name="Toshchakov S.V."/>
            <person name="Zavarzina D.G."/>
            <person name="Zhilina T.N."/>
            <person name="Kostrikina N.A."/>
            <person name="Kublanov I.V."/>
        </authorList>
    </citation>
    <scope>NUCLEOTIDE SEQUENCE [LARGE SCALE GENOMIC DNA]</scope>
    <source>
        <strain evidence="1 2">Z-1701</strain>
    </source>
</reference>
<accession>A0AA43XK68</accession>
<proteinExistence type="predicted"/>
<comment type="caution">
    <text evidence="1">The sequence shown here is derived from an EMBL/GenBank/DDBJ whole genome shotgun (WGS) entry which is preliminary data.</text>
</comment>
<protein>
    <submittedName>
        <fullName evidence="1">Uncharacterized protein</fullName>
    </submittedName>
</protein>
<evidence type="ECO:0000313" key="1">
    <source>
        <dbReference type="EMBL" id="NBG87684.1"/>
    </source>
</evidence>
<dbReference type="AlphaFoldDB" id="A0AA43XK68"/>
<dbReference type="Proteomes" id="UP000449710">
    <property type="component" value="Unassembled WGS sequence"/>
</dbReference>